<comment type="similarity">
    <text evidence="3">Belongs to the CENP-I/CTF3 family.</text>
</comment>
<keyword evidence="6" id="KW-0137">Centromere</keyword>
<evidence type="ECO:0000313" key="7">
    <source>
        <dbReference type="EMBL" id="OLL25768.1"/>
    </source>
</evidence>
<proteinExistence type="inferred from homology"/>
<dbReference type="AlphaFoldDB" id="A0A1U7LT27"/>
<evidence type="ECO:0000256" key="2">
    <source>
        <dbReference type="ARBA" id="ARBA00004584"/>
    </source>
</evidence>
<dbReference type="GO" id="GO:0000939">
    <property type="term" value="C:inner kinetochore"/>
    <property type="evidence" value="ECO:0007669"/>
    <property type="project" value="TreeGrafter"/>
</dbReference>
<accession>A0A1U7LT27</accession>
<dbReference type="GO" id="GO:0000070">
    <property type="term" value="P:mitotic sister chromatid segregation"/>
    <property type="evidence" value="ECO:0007669"/>
    <property type="project" value="TreeGrafter"/>
</dbReference>
<evidence type="ECO:0000256" key="5">
    <source>
        <dbReference type="ARBA" id="ARBA00023242"/>
    </source>
</evidence>
<comment type="subcellular location">
    <subcellularLocation>
        <location evidence="2">Chromosome</location>
        <location evidence="2">Centromere</location>
    </subcellularLocation>
    <subcellularLocation>
        <location evidence="1">Nucleus</location>
    </subcellularLocation>
</comment>
<name>A0A1U7LT27_NEOID</name>
<dbReference type="GO" id="GO:0034080">
    <property type="term" value="P:CENP-A containing chromatin assembly"/>
    <property type="evidence" value="ECO:0007669"/>
    <property type="project" value="TreeGrafter"/>
</dbReference>
<organism evidence="7 8">
    <name type="scientific">Neolecta irregularis (strain DAH-3)</name>
    <dbReference type="NCBI Taxonomy" id="1198029"/>
    <lineage>
        <taxon>Eukaryota</taxon>
        <taxon>Fungi</taxon>
        <taxon>Dikarya</taxon>
        <taxon>Ascomycota</taxon>
        <taxon>Taphrinomycotina</taxon>
        <taxon>Neolectales</taxon>
        <taxon>Neolectaceae</taxon>
        <taxon>Neolecta</taxon>
    </lineage>
</organism>
<dbReference type="GO" id="GO:0005634">
    <property type="term" value="C:nucleus"/>
    <property type="evidence" value="ECO:0007669"/>
    <property type="project" value="UniProtKB-SubCell"/>
</dbReference>
<dbReference type="OrthoDB" id="6347512at2759"/>
<evidence type="ECO:0000256" key="4">
    <source>
        <dbReference type="ARBA" id="ARBA00022454"/>
    </source>
</evidence>
<dbReference type="Pfam" id="PF07778">
    <property type="entry name" value="CENP-I"/>
    <property type="match status" value="2"/>
</dbReference>
<reference evidence="7 8" key="1">
    <citation type="submission" date="2016-04" db="EMBL/GenBank/DDBJ databases">
        <title>Evolutionary innovation and constraint leading to complex multicellularity in the Ascomycota.</title>
        <authorList>
            <person name="Cisse O."/>
            <person name="Nguyen A."/>
            <person name="Hewitt D.A."/>
            <person name="Jedd G."/>
            <person name="Stajich J.E."/>
        </authorList>
    </citation>
    <scope>NUCLEOTIDE SEQUENCE [LARGE SCALE GENOMIC DNA]</scope>
    <source>
        <strain evidence="7 8">DAH-3</strain>
    </source>
</reference>
<dbReference type="CDD" id="cd22647">
    <property type="entry name" value="CTF3_NTD_HEAT"/>
    <property type="match status" value="1"/>
</dbReference>
<comment type="caution">
    <text evidence="7">The sequence shown here is derived from an EMBL/GenBank/DDBJ whole genome shotgun (WGS) entry which is preliminary data.</text>
</comment>
<gene>
    <name evidence="7" type="ORF">NEOLI_000653</name>
</gene>
<dbReference type="PANTHER" id="PTHR48208">
    <property type="entry name" value="CENTROMERE PROTEIN I"/>
    <property type="match status" value="1"/>
</dbReference>
<dbReference type="OMA" id="LRTHICH"/>
<protein>
    <submittedName>
        <fullName evidence="7">Centromere protein I</fullName>
    </submittedName>
</protein>
<sequence>MSLDNELDNALHQLVLCAAAPLQNPAQLHSTIDQIAAVALDRGVSLVFLSAVIAILTDSHSFDPASVARILALLLPRSAVAPRVLPALLKYAVMVYPLIEDHAQADLCYNILFHFLDYVTLRTHICHLLHLMTRRHHVKLHRIRKLQELQEFAVLDRPLNALFALYKEYYPDLILLRISRSKSTIFTHPDPEWLKRAQAIIQRESRTLSSDYTIQLNPTHPKEFKVPLATTFRATPQSITVKDIRSVADFVKYIDLVELPSQLVSILQNKLVQQIILHRESDKRDAMVRLKHWIQSFLYDEIVDKYEVEDFLIKLNNTCEIFGELLPGVQEWLYSFASSWTGEIFVEQIFGLVRFILPMDLHAFKKKVLEPFDTLFIKLAPHSQILCLKSFGRLVYQWSLRIQNGDQPLLSSFPPDTQLEKPSGIRDILSETVNHVDRWAVYALQKYPYNLVLHDAICKFYENLVVLYIEHPTLEI</sequence>
<dbReference type="EMBL" id="LXFE01000322">
    <property type="protein sequence ID" value="OLL25768.1"/>
    <property type="molecule type" value="Genomic_DNA"/>
</dbReference>
<evidence type="ECO:0000313" key="8">
    <source>
        <dbReference type="Proteomes" id="UP000186594"/>
    </source>
</evidence>
<evidence type="ECO:0000256" key="6">
    <source>
        <dbReference type="ARBA" id="ARBA00023328"/>
    </source>
</evidence>
<dbReference type="STRING" id="1198029.A0A1U7LT27"/>
<dbReference type="InterPro" id="IPR012485">
    <property type="entry name" value="CENP-I"/>
</dbReference>
<keyword evidence="4" id="KW-0158">Chromosome</keyword>
<dbReference type="PANTHER" id="PTHR48208:SF2">
    <property type="entry name" value="CENTROMERE PROTEIN I"/>
    <property type="match status" value="1"/>
</dbReference>
<evidence type="ECO:0000256" key="3">
    <source>
        <dbReference type="ARBA" id="ARBA00005470"/>
    </source>
</evidence>
<dbReference type="Proteomes" id="UP000186594">
    <property type="component" value="Unassembled WGS sequence"/>
</dbReference>
<keyword evidence="8" id="KW-1185">Reference proteome</keyword>
<keyword evidence="5" id="KW-0539">Nucleus</keyword>
<evidence type="ECO:0000256" key="1">
    <source>
        <dbReference type="ARBA" id="ARBA00004123"/>
    </source>
</evidence>